<dbReference type="Proteomes" id="UP001529510">
    <property type="component" value="Unassembled WGS sequence"/>
</dbReference>
<dbReference type="AlphaFoldDB" id="A0ABD0RZ99"/>
<protein>
    <submittedName>
        <fullName evidence="2">Uncharacterized protein</fullName>
    </submittedName>
</protein>
<feature type="compositionally biased region" description="Basic and acidic residues" evidence="1">
    <location>
        <begin position="14"/>
        <end position="29"/>
    </location>
</feature>
<sequence>SDDTFMTLKKKKPKENGTAKGKKESDSGKAKQAKASSSKSPTKSPNTVSKGGVKSSQPTISPKLGPTPPKQMPTSVMAFFGSSSVQRSDKKMVASTSTKRKA</sequence>
<keyword evidence="3" id="KW-1185">Reference proteome</keyword>
<feature type="non-terminal residue" evidence="2">
    <location>
        <position position="1"/>
    </location>
</feature>
<feature type="compositionally biased region" description="Low complexity" evidence="1">
    <location>
        <begin position="33"/>
        <end position="50"/>
    </location>
</feature>
<name>A0ABD0RZ99_CIRMR</name>
<comment type="caution">
    <text evidence="2">The sequence shown here is derived from an EMBL/GenBank/DDBJ whole genome shotgun (WGS) entry which is preliminary data.</text>
</comment>
<feature type="non-terminal residue" evidence="2">
    <location>
        <position position="102"/>
    </location>
</feature>
<proteinExistence type="predicted"/>
<accession>A0ABD0RZ99</accession>
<organism evidence="2 3">
    <name type="scientific">Cirrhinus mrigala</name>
    <name type="common">Mrigala</name>
    <dbReference type="NCBI Taxonomy" id="683832"/>
    <lineage>
        <taxon>Eukaryota</taxon>
        <taxon>Metazoa</taxon>
        <taxon>Chordata</taxon>
        <taxon>Craniata</taxon>
        <taxon>Vertebrata</taxon>
        <taxon>Euteleostomi</taxon>
        <taxon>Actinopterygii</taxon>
        <taxon>Neopterygii</taxon>
        <taxon>Teleostei</taxon>
        <taxon>Ostariophysi</taxon>
        <taxon>Cypriniformes</taxon>
        <taxon>Cyprinidae</taxon>
        <taxon>Labeoninae</taxon>
        <taxon>Labeonini</taxon>
        <taxon>Cirrhinus</taxon>
    </lineage>
</organism>
<evidence type="ECO:0000313" key="2">
    <source>
        <dbReference type="EMBL" id="KAL0203837.1"/>
    </source>
</evidence>
<evidence type="ECO:0000256" key="1">
    <source>
        <dbReference type="SAM" id="MobiDB-lite"/>
    </source>
</evidence>
<reference evidence="2 3" key="1">
    <citation type="submission" date="2024-05" db="EMBL/GenBank/DDBJ databases">
        <title>Genome sequencing and assembly of Indian major carp, Cirrhinus mrigala (Hamilton, 1822).</title>
        <authorList>
            <person name="Mohindra V."/>
            <person name="Chowdhury L.M."/>
            <person name="Lal K."/>
            <person name="Jena J.K."/>
        </authorList>
    </citation>
    <scope>NUCLEOTIDE SEQUENCE [LARGE SCALE GENOMIC DNA]</scope>
    <source>
        <strain evidence="2">CM1030</strain>
        <tissue evidence="2">Blood</tissue>
    </source>
</reference>
<dbReference type="EMBL" id="JAMKFB020000001">
    <property type="protein sequence ID" value="KAL0203837.1"/>
    <property type="molecule type" value="Genomic_DNA"/>
</dbReference>
<evidence type="ECO:0000313" key="3">
    <source>
        <dbReference type="Proteomes" id="UP001529510"/>
    </source>
</evidence>
<gene>
    <name evidence="2" type="ORF">M9458_001855</name>
</gene>
<feature type="region of interest" description="Disordered" evidence="1">
    <location>
        <begin position="1"/>
        <end position="102"/>
    </location>
</feature>